<keyword evidence="2" id="KW-1185">Reference proteome</keyword>
<evidence type="ECO:0000313" key="2">
    <source>
        <dbReference type="Proteomes" id="UP000694257"/>
    </source>
</evidence>
<name>A0ABX8RI10_NOCIO</name>
<accession>A0ABX8RI10</accession>
<dbReference type="EMBL" id="CP078145">
    <property type="protein sequence ID" value="QXN89234.1"/>
    <property type="molecule type" value="Genomic_DNA"/>
</dbReference>
<protein>
    <recommendedName>
        <fullName evidence="3">DUF3841 domain-containing protein</fullName>
    </recommendedName>
</protein>
<sequence>MRLWTLQAPEVVAAVRSSGLYRARWDLISPNWHPAFRTMAAEMTRRGIDCGDAPPVWCWPGRGLRGSTVRRTANALLGDHEWAHGRWLLKLDVPDAVTFATSYAVWNDYLGYTGGFLDGPEQMDWSGQLTSEWDELQVTVPELRREWIIRAKPYQPDAETAARIAADPALRALSAAGRSPSGGGAWP</sequence>
<dbReference type="RefSeq" id="WP_218470112.1">
    <property type="nucleotide sequence ID" value="NZ_BAABJN010000003.1"/>
</dbReference>
<evidence type="ECO:0008006" key="3">
    <source>
        <dbReference type="Google" id="ProtNLM"/>
    </source>
</evidence>
<reference evidence="1 2" key="1">
    <citation type="submission" date="2021-07" db="EMBL/GenBank/DDBJ databases">
        <title>Whole Genome Sequence of Nocardia Iowensis.</title>
        <authorList>
            <person name="Lamm A."/>
            <person name="Collins-Fairclough A.M."/>
            <person name="Bunk B."/>
            <person name="Sproer C."/>
        </authorList>
    </citation>
    <scope>NUCLEOTIDE SEQUENCE [LARGE SCALE GENOMIC DNA]</scope>
    <source>
        <strain evidence="1 2">NRRL 5646</strain>
    </source>
</reference>
<organism evidence="1 2">
    <name type="scientific">Nocardia iowensis</name>
    <dbReference type="NCBI Taxonomy" id="204891"/>
    <lineage>
        <taxon>Bacteria</taxon>
        <taxon>Bacillati</taxon>
        <taxon>Actinomycetota</taxon>
        <taxon>Actinomycetes</taxon>
        <taxon>Mycobacteriales</taxon>
        <taxon>Nocardiaceae</taxon>
        <taxon>Nocardia</taxon>
    </lineage>
</organism>
<gene>
    <name evidence="1" type="ORF">KV110_27300</name>
</gene>
<dbReference type="Proteomes" id="UP000694257">
    <property type="component" value="Chromosome"/>
</dbReference>
<evidence type="ECO:0000313" key="1">
    <source>
        <dbReference type="EMBL" id="QXN89234.1"/>
    </source>
</evidence>
<proteinExistence type="predicted"/>